<protein>
    <submittedName>
        <fullName evidence="1">Uncharacterized protein</fullName>
    </submittedName>
</protein>
<reference evidence="1" key="1">
    <citation type="submission" date="2020-08" db="EMBL/GenBank/DDBJ databases">
        <title>Plant Genome Project.</title>
        <authorList>
            <person name="Zhang R.-G."/>
        </authorList>
    </citation>
    <scope>NUCLEOTIDE SEQUENCE</scope>
    <source>
        <strain evidence="1">WSP0</strain>
        <tissue evidence="1">Leaf</tissue>
    </source>
</reference>
<accession>A0AAV6JC43</accession>
<gene>
    <name evidence="1" type="ORF">RHGRI_019302</name>
</gene>
<evidence type="ECO:0000313" key="1">
    <source>
        <dbReference type="EMBL" id="KAG5538691.1"/>
    </source>
</evidence>
<evidence type="ECO:0000313" key="2">
    <source>
        <dbReference type="Proteomes" id="UP000823749"/>
    </source>
</evidence>
<proteinExistence type="predicted"/>
<sequence length="147" mass="16266">MSNFTFIHIATLVLTRSPTSLADLITLLKLLIFTTSSICLEFQDPYHHTKIFFWFFHLNANSDNDFAEDPSLFSAFPAASCKLFIFPRTFSPSSPFMSSFTTLAISSLSTIPTSFALGLSATFKPSFDITAFIFCSAYSGQAIRATP</sequence>
<organism evidence="1 2">
    <name type="scientific">Rhododendron griersonianum</name>
    <dbReference type="NCBI Taxonomy" id="479676"/>
    <lineage>
        <taxon>Eukaryota</taxon>
        <taxon>Viridiplantae</taxon>
        <taxon>Streptophyta</taxon>
        <taxon>Embryophyta</taxon>
        <taxon>Tracheophyta</taxon>
        <taxon>Spermatophyta</taxon>
        <taxon>Magnoliopsida</taxon>
        <taxon>eudicotyledons</taxon>
        <taxon>Gunneridae</taxon>
        <taxon>Pentapetalae</taxon>
        <taxon>asterids</taxon>
        <taxon>Ericales</taxon>
        <taxon>Ericaceae</taxon>
        <taxon>Ericoideae</taxon>
        <taxon>Rhodoreae</taxon>
        <taxon>Rhododendron</taxon>
    </lineage>
</organism>
<comment type="caution">
    <text evidence="1">The sequence shown here is derived from an EMBL/GenBank/DDBJ whole genome shotgun (WGS) entry which is preliminary data.</text>
</comment>
<keyword evidence="2" id="KW-1185">Reference proteome</keyword>
<dbReference type="Proteomes" id="UP000823749">
    <property type="component" value="Chromosome 7"/>
</dbReference>
<dbReference type="AlphaFoldDB" id="A0AAV6JC43"/>
<name>A0AAV6JC43_9ERIC</name>
<dbReference type="EMBL" id="JACTNZ010000007">
    <property type="protein sequence ID" value="KAG5538691.1"/>
    <property type="molecule type" value="Genomic_DNA"/>
</dbReference>